<reference evidence="3 4" key="1">
    <citation type="submission" date="2016-10" db="EMBL/GenBank/DDBJ databases">
        <authorList>
            <person name="Cai Z."/>
        </authorList>
    </citation>
    <scope>NUCLEOTIDE SEQUENCE [LARGE SCALE GENOMIC DNA]</scope>
</reference>
<feature type="region of interest" description="Disordered" evidence="1">
    <location>
        <begin position="1"/>
        <end position="103"/>
    </location>
</feature>
<gene>
    <name evidence="3" type="ORF">BQ4739_LOCUS18175</name>
</gene>
<dbReference type="InterPro" id="IPR052072">
    <property type="entry name" value="Vascular_dev_regulator"/>
</dbReference>
<dbReference type="InterPro" id="IPR002710">
    <property type="entry name" value="Dilute_dom"/>
</dbReference>
<dbReference type="STRING" id="3088.A0A383WM78"/>
<keyword evidence="4" id="KW-1185">Reference proteome</keyword>
<feature type="domain" description="Dilute" evidence="2">
    <location>
        <begin position="308"/>
        <end position="495"/>
    </location>
</feature>
<feature type="compositionally biased region" description="Polar residues" evidence="1">
    <location>
        <begin position="58"/>
        <end position="72"/>
    </location>
</feature>
<feature type="region of interest" description="Disordered" evidence="1">
    <location>
        <begin position="129"/>
        <end position="150"/>
    </location>
</feature>
<evidence type="ECO:0000259" key="2">
    <source>
        <dbReference type="PROSITE" id="PS51126"/>
    </source>
</evidence>
<accession>A0A383WM78</accession>
<dbReference type="PROSITE" id="PS51126">
    <property type="entry name" value="DILUTE"/>
    <property type="match status" value="1"/>
</dbReference>
<organism evidence="3 4">
    <name type="scientific">Tetradesmus obliquus</name>
    <name type="common">Green alga</name>
    <name type="synonym">Acutodesmus obliquus</name>
    <dbReference type="NCBI Taxonomy" id="3088"/>
    <lineage>
        <taxon>Eukaryota</taxon>
        <taxon>Viridiplantae</taxon>
        <taxon>Chlorophyta</taxon>
        <taxon>core chlorophytes</taxon>
        <taxon>Chlorophyceae</taxon>
        <taxon>CS clade</taxon>
        <taxon>Sphaeropleales</taxon>
        <taxon>Scenedesmaceae</taxon>
        <taxon>Tetradesmus</taxon>
    </lineage>
</organism>
<evidence type="ECO:0000313" key="4">
    <source>
        <dbReference type="Proteomes" id="UP000256970"/>
    </source>
</evidence>
<proteinExistence type="predicted"/>
<dbReference type="Proteomes" id="UP000256970">
    <property type="component" value="Unassembled WGS sequence"/>
</dbReference>
<evidence type="ECO:0000313" key="3">
    <source>
        <dbReference type="EMBL" id="SZX77836.1"/>
    </source>
</evidence>
<evidence type="ECO:0000256" key="1">
    <source>
        <dbReference type="SAM" id="MobiDB-lite"/>
    </source>
</evidence>
<protein>
    <recommendedName>
        <fullName evidence="2">Dilute domain-containing protein</fullName>
    </recommendedName>
</protein>
<dbReference type="EMBL" id="FNXT01001295">
    <property type="protein sequence ID" value="SZX77836.1"/>
    <property type="molecule type" value="Genomic_DNA"/>
</dbReference>
<dbReference type="PANTHER" id="PTHR16027">
    <property type="entry name" value="DILUTE DOMAIN-CONTAINING PROTEIN YPR089W"/>
    <property type="match status" value="1"/>
</dbReference>
<sequence>MLARRSMRSKAAPTAPADQPWLDQLHSMAPNEQYPSRGIHYRPLSSSAAAPAHHQLPCSASGTSFQGQLSPKQQQQQQQQQGLGNPWACLQEGDSHGEHSWPVPFLQAPCSPAATLPSPGSHPYVLAHPRFPGSPPKAQQQPTFESPHPPAGPGHAMVVLPNEAAATPAEGMADTAQAAIFLQHLQSSMSGFACPLGNSVAVAAPAAAMDAAEHVKGQDADRGHAAGAQMQATDLECVTRKLQQQLISDKRKQYEQQLAHKKPEDHQLLAALAQPMGFHKGKPLAALVVIRACLQWGAFKADRCSLFGDITQVIKGQIERQPSDNACLAYWLVNTVTLRHLLQRTIKPMSTAKSVAQALGFGTMDPACIDGGFVSDCYPVEAKYPALMFKQQQDEFVQTIYAMMRENVKKSIEPMLRCCIGAPTPRSSGSGSGAAPTAAVQSKAWGDLLAVFDELLVTLRKNHVPKPLAQALFKQLFNFVNVTLSNLLLLCRECC</sequence>
<dbReference type="AlphaFoldDB" id="A0A383WM78"/>
<dbReference type="PANTHER" id="PTHR16027:SF6">
    <property type="entry name" value="DILUTE DOMAIN-CONTAINING PROTEIN"/>
    <property type="match status" value="1"/>
</dbReference>
<name>A0A383WM78_TETOB</name>